<dbReference type="EMBL" id="JAKMXF010000090">
    <property type="protein sequence ID" value="KAI6658387.1"/>
    <property type="molecule type" value="Genomic_DNA"/>
</dbReference>
<proteinExistence type="predicted"/>
<dbReference type="SUPFAM" id="SSF56672">
    <property type="entry name" value="DNA/RNA polymerases"/>
    <property type="match status" value="1"/>
</dbReference>
<comment type="caution">
    <text evidence="1">The sequence shown here is derived from an EMBL/GenBank/DDBJ whole genome shotgun (WGS) entry which is preliminary data.</text>
</comment>
<dbReference type="Gene3D" id="3.10.10.10">
    <property type="entry name" value="HIV Type 1 Reverse Transcriptase, subunit A, domain 1"/>
    <property type="match status" value="1"/>
</dbReference>
<evidence type="ECO:0000313" key="2">
    <source>
        <dbReference type="Proteomes" id="UP001165289"/>
    </source>
</evidence>
<dbReference type="AlphaFoldDB" id="A0AAV7KA90"/>
<sequence length="123" mass="14096">MRYPPDSVDYCDILSYYMEEFSSIPRTTEVTTHRFPVTGKSPVGSPARPIPQNFWAEIGKQISEILGRGIKTESSSPYCSPAVFVKKEWRFENLHRLSSTKCQILQGFLSFANTRRSTRKDRG</sequence>
<dbReference type="Proteomes" id="UP001165289">
    <property type="component" value="Unassembled WGS sequence"/>
</dbReference>
<name>A0AAV7KA90_9METZ</name>
<dbReference type="InterPro" id="IPR043502">
    <property type="entry name" value="DNA/RNA_pol_sf"/>
</dbReference>
<protein>
    <submittedName>
        <fullName evidence="1">Zinc knuckle</fullName>
    </submittedName>
</protein>
<reference evidence="1 2" key="1">
    <citation type="journal article" date="2023" name="BMC Biol.">
        <title>The compact genome of the sponge Oopsacas minuta (Hexactinellida) is lacking key metazoan core genes.</title>
        <authorList>
            <person name="Santini S."/>
            <person name="Schenkelaars Q."/>
            <person name="Jourda C."/>
            <person name="Duchesne M."/>
            <person name="Belahbib H."/>
            <person name="Rocher C."/>
            <person name="Selva M."/>
            <person name="Riesgo A."/>
            <person name="Vervoort M."/>
            <person name="Leys S.P."/>
            <person name="Kodjabachian L."/>
            <person name="Le Bivic A."/>
            <person name="Borchiellini C."/>
            <person name="Claverie J.M."/>
            <person name="Renard E."/>
        </authorList>
    </citation>
    <scope>NUCLEOTIDE SEQUENCE [LARGE SCALE GENOMIC DNA]</scope>
    <source>
        <strain evidence="1">SPO-2</strain>
    </source>
</reference>
<gene>
    <name evidence="1" type="ORF">LOD99_11043</name>
</gene>
<keyword evidence="2" id="KW-1185">Reference proteome</keyword>
<accession>A0AAV7KA90</accession>
<organism evidence="1 2">
    <name type="scientific">Oopsacas minuta</name>
    <dbReference type="NCBI Taxonomy" id="111878"/>
    <lineage>
        <taxon>Eukaryota</taxon>
        <taxon>Metazoa</taxon>
        <taxon>Porifera</taxon>
        <taxon>Hexactinellida</taxon>
        <taxon>Hexasterophora</taxon>
        <taxon>Lyssacinosida</taxon>
        <taxon>Leucopsacidae</taxon>
        <taxon>Oopsacas</taxon>
    </lineage>
</organism>
<evidence type="ECO:0000313" key="1">
    <source>
        <dbReference type="EMBL" id="KAI6658387.1"/>
    </source>
</evidence>